<dbReference type="InterPro" id="IPR020479">
    <property type="entry name" value="HD_metazoa"/>
</dbReference>
<keyword evidence="4 7" id="KW-0371">Homeobox</keyword>
<keyword evidence="2" id="KW-0217">Developmental protein</keyword>
<evidence type="ECO:0000256" key="1">
    <source>
        <dbReference type="ARBA" id="ARBA00004123"/>
    </source>
</evidence>
<protein>
    <recommendedName>
        <fullName evidence="10">Homeobox domain-containing protein</fullName>
    </recommendedName>
</protein>
<evidence type="ECO:0000256" key="2">
    <source>
        <dbReference type="ARBA" id="ARBA00022473"/>
    </source>
</evidence>
<dbReference type="InterPro" id="IPR009057">
    <property type="entry name" value="Homeodomain-like_sf"/>
</dbReference>
<dbReference type="Pfam" id="PF00046">
    <property type="entry name" value="Homeodomain"/>
    <property type="match status" value="1"/>
</dbReference>
<evidence type="ECO:0000256" key="7">
    <source>
        <dbReference type="PROSITE-ProRule" id="PRU00108"/>
    </source>
</evidence>
<feature type="compositionally biased region" description="Low complexity" evidence="9">
    <location>
        <begin position="295"/>
        <end position="306"/>
    </location>
</feature>
<comment type="similarity">
    <text evidence="6">Belongs to the even-skipped homeobox family.</text>
</comment>
<feature type="region of interest" description="Disordered" evidence="9">
    <location>
        <begin position="370"/>
        <end position="428"/>
    </location>
</feature>
<evidence type="ECO:0000259" key="10">
    <source>
        <dbReference type="PROSITE" id="PS50071"/>
    </source>
</evidence>
<dbReference type="Proteomes" id="UP001430953">
    <property type="component" value="Unassembled WGS sequence"/>
</dbReference>
<dbReference type="SUPFAM" id="SSF46689">
    <property type="entry name" value="Homeodomain-like"/>
    <property type="match status" value="1"/>
</dbReference>
<proteinExistence type="inferred from homology"/>
<dbReference type="GO" id="GO:0005634">
    <property type="term" value="C:nucleus"/>
    <property type="evidence" value="ECO:0007669"/>
    <property type="project" value="UniProtKB-SubCell"/>
</dbReference>
<sequence length="428" mass="47697">MRNPYDEETAVDENPEEDNVVVDQMNASRNPHIDIVDVNDPQPSTSRGIAHQHQQQSQQQSQQQQASIPPIDPNVRRYRTAFTREQLNRLEREFSRENYVSRPRRCELAAQLNLPESTIKVWFQNRRMKDKRQRMSMTWPFHVAYSDPALAATLLAAASAGSFPPMAYPPVPTPANLPATAHLAPSATPYTAAAAYYRYGYHSTSPVAALHRPHARPYPPPHLLHSHSAMSPLHMLHMSNVTGSGFPTVSNPPPPPPTTLSYRPTLLEELSPVNSDTSSSECDCTTTTQLTRLQSPSHHSAQQSSHPHSHHSHHAHRANATAVVTTSPLMTQRDRLTISSSEQPQQVRLNGMSVPIVTVLPFENNASGSYNHVTIPSTSRIPSSPPSLIKPDQEQEQTQQPQHPPQPKLFQPYKNDTPEDKPDQNGTI</sequence>
<evidence type="ECO:0000256" key="8">
    <source>
        <dbReference type="RuleBase" id="RU000682"/>
    </source>
</evidence>
<dbReference type="AlphaFoldDB" id="A0AAW2GWW1"/>
<evidence type="ECO:0000313" key="12">
    <source>
        <dbReference type="Proteomes" id="UP001430953"/>
    </source>
</evidence>
<accession>A0AAW2GWW1</accession>
<dbReference type="EMBL" id="JADYXP020000002">
    <property type="protein sequence ID" value="KAL0131652.1"/>
    <property type="molecule type" value="Genomic_DNA"/>
</dbReference>
<comment type="subcellular location">
    <subcellularLocation>
        <location evidence="1 7 8">Nucleus</location>
    </subcellularLocation>
</comment>
<evidence type="ECO:0000313" key="11">
    <source>
        <dbReference type="EMBL" id="KAL0131652.1"/>
    </source>
</evidence>
<feature type="compositionally biased region" description="Basic and acidic residues" evidence="9">
    <location>
        <begin position="416"/>
        <end position="428"/>
    </location>
</feature>
<gene>
    <name evidence="11" type="ORF">PUN28_002889</name>
</gene>
<keyword evidence="5 7" id="KW-0539">Nucleus</keyword>
<name>A0AAW2GWW1_9HYME</name>
<dbReference type="InterPro" id="IPR052002">
    <property type="entry name" value="Even-skipped_HD"/>
</dbReference>
<feature type="compositionally biased region" description="Acidic residues" evidence="9">
    <location>
        <begin position="1"/>
        <end position="20"/>
    </location>
</feature>
<reference evidence="11 12" key="1">
    <citation type="submission" date="2023-03" db="EMBL/GenBank/DDBJ databases">
        <title>High recombination rates correlate with genetic variation in Cardiocondyla obscurior ants.</title>
        <authorList>
            <person name="Errbii M."/>
        </authorList>
    </citation>
    <scope>NUCLEOTIDE SEQUENCE [LARGE SCALE GENOMIC DNA]</scope>
    <source>
        <strain evidence="11">Alpha-2009</strain>
        <tissue evidence="11">Whole body</tissue>
    </source>
</reference>
<dbReference type="SMART" id="SM00389">
    <property type="entry name" value="HOX"/>
    <property type="match status" value="1"/>
</dbReference>
<feature type="compositionally biased region" description="Basic residues" evidence="9">
    <location>
        <begin position="307"/>
        <end position="317"/>
    </location>
</feature>
<feature type="DNA-binding region" description="Homeobox" evidence="7">
    <location>
        <begin position="75"/>
        <end position="134"/>
    </location>
</feature>
<keyword evidence="3 7" id="KW-0238">DNA-binding</keyword>
<organism evidence="11 12">
    <name type="scientific">Cardiocondyla obscurior</name>
    <dbReference type="NCBI Taxonomy" id="286306"/>
    <lineage>
        <taxon>Eukaryota</taxon>
        <taxon>Metazoa</taxon>
        <taxon>Ecdysozoa</taxon>
        <taxon>Arthropoda</taxon>
        <taxon>Hexapoda</taxon>
        <taxon>Insecta</taxon>
        <taxon>Pterygota</taxon>
        <taxon>Neoptera</taxon>
        <taxon>Endopterygota</taxon>
        <taxon>Hymenoptera</taxon>
        <taxon>Apocrita</taxon>
        <taxon>Aculeata</taxon>
        <taxon>Formicoidea</taxon>
        <taxon>Formicidae</taxon>
        <taxon>Myrmicinae</taxon>
        <taxon>Cardiocondyla</taxon>
    </lineage>
</organism>
<comment type="caution">
    <text evidence="11">The sequence shown here is derived from an EMBL/GenBank/DDBJ whole genome shotgun (WGS) entry which is preliminary data.</text>
</comment>
<evidence type="ECO:0000256" key="6">
    <source>
        <dbReference type="ARBA" id="ARBA00038449"/>
    </source>
</evidence>
<feature type="compositionally biased region" description="Low complexity" evidence="9">
    <location>
        <begin position="51"/>
        <end position="65"/>
    </location>
</feature>
<dbReference type="GO" id="GO:0000981">
    <property type="term" value="F:DNA-binding transcription factor activity, RNA polymerase II-specific"/>
    <property type="evidence" value="ECO:0007669"/>
    <property type="project" value="InterPro"/>
</dbReference>
<dbReference type="GO" id="GO:0000978">
    <property type="term" value="F:RNA polymerase II cis-regulatory region sequence-specific DNA binding"/>
    <property type="evidence" value="ECO:0007669"/>
    <property type="project" value="TreeGrafter"/>
</dbReference>
<dbReference type="PRINTS" id="PR00024">
    <property type="entry name" value="HOMEOBOX"/>
</dbReference>
<dbReference type="InterPro" id="IPR017970">
    <property type="entry name" value="Homeobox_CS"/>
</dbReference>
<keyword evidence="12" id="KW-1185">Reference proteome</keyword>
<dbReference type="PANTHER" id="PTHR46294">
    <property type="entry name" value="SEGMENTATION PROTEIN EVEN-SKIPPED"/>
    <property type="match status" value="1"/>
</dbReference>
<feature type="domain" description="Homeobox" evidence="10">
    <location>
        <begin position="73"/>
        <end position="133"/>
    </location>
</feature>
<dbReference type="Gene3D" id="1.10.10.60">
    <property type="entry name" value="Homeodomain-like"/>
    <property type="match status" value="1"/>
</dbReference>
<evidence type="ECO:0000256" key="9">
    <source>
        <dbReference type="SAM" id="MobiDB-lite"/>
    </source>
</evidence>
<dbReference type="PANTHER" id="PTHR46294:SF4">
    <property type="entry name" value="SEGMENTATION PROTEIN EVEN-SKIPPED"/>
    <property type="match status" value="1"/>
</dbReference>
<feature type="region of interest" description="Disordered" evidence="9">
    <location>
        <begin position="291"/>
        <end position="319"/>
    </location>
</feature>
<dbReference type="PROSITE" id="PS50071">
    <property type="entry name" value="HOMEOBOX_2"/>
    <property type="match status" value="1"/>
</dbReference>
<dbReference type="PROSITE" id="PS00027">
    <property type="entry name" value="HOMEOBOX_1"/>
    <property type="match status" value="1"/>
</dbReference>
<evidence type="ECO:0000256" key="5">
    <source>
        <dbReference type="ARBA" id="ARBA00023242"/>
    </source>
</evidence>
<evidence type="ECO:0000256" key="3">
    <source>
        <dbReference type="ARBA" id="ARBA00023125"/>
    </source>
</evidence>
<feature type="region of interest" description="Disordered" evidence="9">
    <location>
        <begin position="1"/>
        <end position="74"/>
    </location>
</feature>
<dbReference type="CDD" id="cd00086">
    <property type="entry name" value="homeodomain"/>
    <property type="match status" value="1"/>
</dbReference>
<evidence type="ECO:0000256" key="4">
    <source>
        <dbReference type="ARBA" id="ARBA00023155"/>
    </source>
</evidence>
<feature type="compositionally biased region" description="Low complexity" evidence="9">
    <location>
        <begin position="375"/>
        <end position="401"/>
    </location>
</feature>
<dbReference type="InterPro" id="IPR001356">
    <property type="entry name" value="HD"/>
</dbReference>